<sequence length="42" mass="4606">MMCVDRYEATVFSQSNCSGTTFGTTTDDFPTGFPDLVESEDC</sequence>
<dbReference type="AlphaFoldDB" id="A0A382XT05"/>
<name>A0A382XT05_9ZZZZ</name>
<dbReference type="EMBL" id="UINC01169850">
    <property type="protein sequence ID" value="SVD73591.1"/>
    <property type="molecule type" value="Genomic_DNA"/>
</dbReference>
<gene>
    <name evidence="1" type="ORF">METZ01_LOCUS426445</name>
</gene>
<evidence type="ECO:0000313" key="1">
    <source>
        <dbReference type="EMBL" id="SVD73591.1"/>
    </source>
</evidence>
<proteinExistence type="predicted"/>
<accession>A0A382XT05</accession>
<protein>
    <submittedName>
        <fullName evidence="1">Uncharacterized protein</fullName>
    </submittedName>
</protein>
<organism evidence="1">
    <name type="scientific">marine metagenome</name>
    <dbReference type="NCBI Taxonomy" id="408172"/>
    <lineage>
        <taxon>unclassified sequences</taxon>
        <taxon>metagenomes</taxon>
        <taxon>ecological metagenomes</taxon>
    </lineage>
</organism>
<reference evidence="1" key="1">
    <citation type="submission" date="2018-05" db="EMBL/GenBank/DDBJ databases">
        <authorList>
            <person name="Lanie J.A."/>
            <person name="Ng W.-L."/>
            <person name="Kazmierczak K.M."/>
            <person name="Andrzejewski T.M."/>
            <person name="Davidsen T.M."/>
            <person name="Wayne K.J."/>
            <person name="Tettelin H."/>
            <person name="Glass J.I."/>
            <person name="Rusch D."/>
            <person name="Podicherti R."/>
            <person name="Tsui H.-C.T."/>
            <person name="Winkler M.E."/>
        </authorList>
    </citation>
    <scope>NUCLEOTIDE SEQUENCE</scope>
</reference>